<proteinExistence type="predicted"/>
<gene>
    <name evidence="2" type="ORF">NPX13_g5192</name>
</gene>
<dbReference type="EMBL" id="JANPWZ010000799">
    <property type="protein sequence ID" value="KAJ3572009.1"/>
    <property type="molecule type" value="Genomic_DNA"/>
</dbReference>
<protein>
    <submittedName>
        <fullName evidence="2">Uncharacterized protein</fullName>
    </submittedName>
</protein>
<reference evidence="2" key="1">
    <citation type="submission" date="2022-07" db="EMBL/GenBank/DDBJ databases">
        <title>Genome Sequence of Xylaria arbuscula.</title>
        <authorList>
            <person name="Buettner E."/>
        </authorList>
    </citation>
    <scope>NUCLEOTIDE SEQUENCE</scope>
    <source>
        <strain evidence="2">VT107</strain>
    </source>
</reference>
<feature type="compositionally biased region" description="Low complexity" evidence="1">
    <location>
        <begin position="81"/>
        <end position="93"/>
    </location>
</feature>
<sequence length="205" mass="22279">MSQPTRSSAGSGKPGQAWGDPARGTDKERTFGAALSAKATHTDDPGLPVSEQESNAPELRLDTNMEESASTNAGADANSESQPQITSPISSPPYWTARSSQDHPSGHGRNVSSASVDSLVAAGLGITLQDNENSSTDDRGERVLGKKRRSDRLHHRERERNKYRRIRCVEHTGRDADFLGEETGWSPVLPDLYNVKPGILWFSRA</sequence>
<feature type="compositionally biased region" description="Polar residues" evidence="1">
    <location>
        <begin position="1"/>
        <end position="10"/>
    </location>
</feature>
<evidence type="ECO:0000256" key="1">
    <source>
        <dbReference type="SAM" id="MobiDB-lite"/>
    </source>
</evidence>
<keyword evidence="3" id="KW-1185">Reference proteome</keyword>
<feature type="region of interest" description="Disordered" evidence="1">
    <location>
        <begin position="1"/>
        <end position="113"/>
    </location>
</feature>
<feature type="region of interest" description="Disordered" evidence="1">
    <location>
        <begin position="127"/>
        <end position="156"/>
    </location>
</feature>
<accession>A0A9W8TLI4</accession>
<name>A0A9W8TLI4_9PEZI</name>
<dbReference type="AlphaFoldDB" id="A0A9W8TLI4"/>
<comment type="caution">
    <text evidence="2">The sequence shown here is derived from an EMBL/GenBank/DDBJ whole genome shotgun (WGS) entry which is preliminary data.</text>
</comment>
<organism evidence="2 3">
    <name type="scientific">Xylaria arbuscula</name>
    <dbReference type="NCBI Taxonomy" id="114810"/>
    <lineage>
        <taxon>Eukaryota</taxon>
        <taxon>Fungi</taxon>
        <taxon>Dikarya</taxon>
        <taxon>Ascomycota</taxon>
        <taxon>Pezizomycotina</taxon>
        <taxon>Sordariomycetes</taxon>
        <taxon>Xylariomycetidae</taxon>
        <taxon>Xylariales</taxon>
        <taxon>Xylariaceae</taxon>
        <taxon>Xylaria</taxon>
    </lineage>
</organism>
<dbReference type="Proteomes" id="UP001148614">
    <property type="component" value="Unassembled WGS sequence"/>
</dbReference>
<evidence type="ECO:0000313" key="2">
    <source>
        <dbReference type="EMBL" id="KAJ3572009.1"/>
    </source>
</evidence>
<evidence type="ECO:0000313" key="3">
    <source>
        <dbReference type="Proteomes" id="UP001148614"/>
    </source>
</evidence>